<feature type="transmembrane region" description="Helical" evidence="2">
    <location>
        <begin position="6"/>
        <end position="24"/>
    </location>
</feature>
<keyword evidence="2" id="KW-0472">Membrane</keyword>
<name>A0AA40BTS1_9PEZI</name>
<keyword evidence="4" id="KW-1185">Reference proteome</keyword>
<protein>
    <recommendedName>
        <fullName evidence="5">Tetraspanin</fullName>
    </recommendedName>
</protein>
<evidence type="ECO:0000256" key="1">
    <source>
        <dbReference type="SAM" id="MobiDB-lite"/>
    </source>
</evidence>
<feature type="compositionally biased region" description="Acidic residues" evidence="1">
    <location>
        <begin position="260"/>
        <end position="274"/>
    </location>
</feature>
<reference evidence="3" key="1">
    <citation type="submission" date="2023-06" db="EMBL/GenBank/DDBJ databases">
        <title>Genome-scale phylogeny and comparative genomics of the fungal order Sordariales.</title>
        <authorList>
            <consortium name="Lawrence Berkeley National Laboratory"/>
            <person name="Hensen N."/>
            <person name="Bonometti L."/>
            <person name="Westerberg I."/>
            <person name="Brannstrom I.O."/>
            <person name="Guillou S."/>
            <person name="Cros-Aarteil S."/>
            <person name="Calhoun S."/>
            <person name="Haridas S."/>
            <person name="Kuo A."/>
            <person name="Mondo S."/>
            <person name="Pangilinan J."/>
            <person name="Riley R."/>
            <person name="Labutti K."/>
            <person name="Andreopoulos B."/>
            <person name="Lipzen A."/>
            <person name="Chen C."/>
            <person name="Yanf M."/>
            <person name="Daum C."/>
            <person name="Ng V."/>
            <person name="Clum A."/>
            <person name="Steindorff A."/>
            <person name="Ohm R."/>
            <person name="Martin F."/>
            <person name="Silar P."/>
            <person name="Natvig D."/>
            <person name="Lalanne C."/>
            <person name="Gautier V."/>
            <person name="Ament-Velasquez S.L."/>
            <person name="Kruys A."/>
            <person name="Hutchinson M.I."/>
            <person name="Powell A.J."/>
            <person name="Barry K."/>
            <person name="Miller A.N."/>
            <person name="Grigoriev I.V."/>
            <person name="Debuchy R."/>
            <person name="Gladieux P."/>
            <person name="Thoren M.H."/>
            <person name="Johannesson H."/>
        </authorList>
    </citation>
    <scope>NUCLEOTIDE SEQUENCE</scope>
    <source>
        <strain evidence="3">CBS 606.72</strain>
    </source>
</reference>
<evidence type="ECO:0000313" key="4">
    <source>
        <dbReference type="Proteomes" id="UP001175000"/>
    </source>
</evidence>
<evidence type="ECO:0000313" key="3">
    <source>
        <dbReference type="EMBL" id="KAK0613355.1"/>
    </source>
</evidence>
<evidence type="ECO:0008006" key="5">
    <source>
        <dbReference type="Google" id="ProtNLM"/>
    </source>
</evidence>
<gene>
    <name evidence="3" type="ORF">B0T14DRAFT_569415</name>
</gene>
<feature type="transmembrane region" description="Helical" evidence="2">
    <location>
        <begin position="77"/>
        <end position="99"/>
    </location>
</feature>
<accession>A0AA40BTS1</accession>
<organism evidence="3 4">
    <name type="scientific">Immersiella caudata</name>
    <dbReference type="NCBI Taxonomy" id="314043"/>
    <lineage>
        <taxon>Eukaryota</taxon>
        <taxon>Fungi</taxon>
        <taxon>Dikarya</taxon>
        <taxon>Ascomycota</taxon>
        <taxon>Pezizomycotina</taxon>
        <taxon>Sordariomycetes</taxon>
        <taxon>Sordariomycetidae</taxon>
        <taxon>Sordariales</taxon>
        <taxon>Lasiosphaeriaceae</taxon>
        <taxon>Immersiella</taxon>
    </lineage>
</organism>
<sequence length="287" mass="30734">MASLIIAIYPLLILALTGIAIYTHQHLTSLSLPVSHILTILPVILPILTLLLTLSLPNLLSPSKPSSRSPPRSPFHSILPTLLTTFHLILTTTLATLLLSSGIPSPVRDCLLELKWKSLWTGHDAESIRKIQDMLNCCGFRTVKDMAWPFPSGPPGSGSGSESCVSRYPGRTEACKGPWGEAMGSGAGWDGAVVVVAGLVQILGLVLGKRFVDGWEGSVWGKLGRWLTAFMSGRGGEDVAFDRGEGSRPLLTGGGSGYVEQEEPEGREGDDDGEEGYRYGTGLERQV</sequence>
<keyword evidence="2" id="KW-0812">Transmembrane</keyword>
<keyword evidence="2" id="KW-1133">Transmembrane helix</keyword>
<dbReference type="Proteomes" id="UP001175000">
    <property type="component" value="Unassembled WGS sequence"/>
</dbReference>
<proteinExistence type="predicted"/>
<comment type="caution">
    <text evidence="3">The sequence shown here is derived from an EMBL/GenBank/DDBJ whole genome shotgun (WGS) entry which is preliminary data.</text>
</comment>
<feature type="compositionally biased region" description="Low complexity" evidence="1">
    <location>
        <begin position="278"/>
        <end position="287"/>
    </location>
</feature>
<evidence type="ECO:0000256" key="2">
    <source>
        <dbReference type="SAM" id="Phobius"/>
    </source>
</evidence>
<dbReference type="EMBL" id="JAULSU010000006">
    <property type="protein sequence ID" value="KAK0613355.1"/>
    <property type="molecule type" value="Genomic_DNA"/>
</dbReference>
<feature type="region of interest" description="Disordered" evidence="1">
    <location>
        <begin position="240"/>
        <end position="287"/>
    </location>
</feature>
<feature type="transmembrane region" description="Helical" evidence="2">
    <location>
        <begin position="36"/>
        <end position="57"/>
    </location>
</feature>
<dbReference type="AlphaFoldDB" id="A0AA40BTS1"/>